<dbReference type="EMBL" id="FN653622">
    <property type="protein sequence ID" value="CBY15702.1"/>
    <property type="molecule type" value="Genomic_DNA"/>
</dbReference>
<protein>
    <submittedName>
        <fullName evidence="1">Uncharacterized protein</fullName>
    </submittedName>
</protein>
<evidence type="ECO:0000313" key="1">
    <source>
        <dbReference type="EMBL" id="CBY14634.1"/>
    </source>
</evidence>
<dbReference type="AlphaFoldDB" id="E4XYA6"/>
<organism evidence="1">
    <name type="scientific">Oikopleura dioica</name>
    <name type="common">Tunicate</name>
    <dbReference type="NCBI Taxonomy" id="34765"/>
    <lineage>
        <taxon>Eukaryota</taxon>
        <taxon>Metazoa</taxon>
        <taxon>Chordata</taxon>
        <taxon>Tunicata</taxon>
        <taxon>Appendicularia</taxon>
        <taxon>Copelata</taxon>
        <taxon>Oikopleuridae</taxon>
        <taxon>Oikopleura</taxon>
    </lineage>
</organism>
<evidence type="ECO:0000313" key="3">
    <source>
        <dbReference type="Proteomes" id="UP000001307"/>
    </source>
</evidence>
<proteinExistence type="predicted"/>
<sequence length="55" mass="6135">MIMQLKESISSDVIFKREEEIAAKALSVLNSIPNIEVLAGEISARLPIFSFMVRV</sequence>
<dbReference type="EMBL" id="FN653315">
    <property type="protein sequence ID" value="CBY14634.1"/>
    <property type="molecule type" value="Genomic_DNA"/>
</dbReference>
<evidence type="ECO:0000313" key="2">
    <source>
        <dbReference type="EMBL" id="CBY15702.1"/>
    </source>
</evidence>
<keyword evidence="3" id="KW-1185">Reference proteome</keyword>
<accession>E4XYA6</accession>
<name>E4XYA6_OIKDI</name>
<dbReference type="Proteomes" id="UP000001307">
    <property type="component" value="Unassembled WGS sequence"/>
</dbReference>
<gene>
    <name evidence="1" type="ORF">GSOID_T00009681001</name>
    <name evidence="2" type="ORF">GSOID_T00014010001</name>
</gene>
<reference evidence="1" key="1">
    <citation type="journal article" date="2010" name="Science">
        <title>Plasticity of animal genome architecture unmasked by rapid evolution of a pelagic tunicate.</title>
        <authorList>
            <person name="Denoeud F."/>
            <person name="Henriet S."/>
            <person name="Mungpakdee S."/>
            <person name="Aury J.M."/>
            <person name="Da Silva C."/>
            <person name="Brinkmann H."/>
            <person name="Mikhaleva J."/>
            <person name="Olsen L.C."/>
            <person name="Jubin C."/>
            <person name="Canestro C."/>
            <person name="Bouquet J.M."/>
            <person name="Danks G."/>
            <person name="Poulain J."/>
            <person name="Campsteijn C."/>
            <person name="Adamski M."/>
            <person name="Cross I."/>
            <person name="Yadetie F."/>
            <person name="Muffato M."/>
            <person name="Louis A."/>
            <person name="Butcher S."/>
            <person name="Tsagkogeorga G."/>
            <person name="Konrad A."/>
            <person name="Singh S."/>
            <person name="Jensen M.F."/>
            <person name="Cong E.H."/>
            <person name="Eikeseth-Otteraa H."/>
            <person name="Noel B."/>
            <person name="Anthouard V."/>
            <person name="Porcel B.M."/>
            <person name="Kachouri-Lafond R."/>
            <person name="Nishino A."/>
            <person name="Ugolini M."/>
            <person name="Chourrout P."/>
            <person name="Nishida H."/>
            <person name="Aasland R."/>
            <person name="Huzurbazar S."/>
            <person name="Westhof E."/>
            <person name="Delsuc F."/>
            <person name="Lehrach H."/>
            <person name="Reinhardt R."/>
            <person name="Weissenbach J."/>
            <person name="Roy S.W."/>
            <person name="Artiguenave F."/>
            <person name="Postlethwait J.H."/>
            <person name="Manak J.R."/>
            <person name="Thompson E.M."/>
            <person name="Jaillon O."/>
            <person name="Du Pasquier L."/>
            <person name="Boudinot P."/>
            <person name="Liberles D.A."/>
            <person name="Volff J.N."/>
            <person name="Philippe H."/>
            <person name="Lenhard B."/>
            <person name="Roest Crollius H."/>
            <person name="Wincker P."/>
            <person name="Chourrout D."/>
        </authorList>
    </citation>
    <scope>NUCLEOTIDE SEQUENCE [LARGE SCALE GENOMIC DNA]</scope>
</reference>
<dbReference type="InParanoid" id="E4XYA6"/>